<proteinExistence type="predicted"/>
<dbReference type="STRING" id="333673.A0A3M0JUA5"/>
<sequence>MWDQFWVFPNPRRNSGSLLGFTQIPREIRDSPFWLSRIPAANPGKMRDRFWVFANPGRNSGSLLGFTQIPGEIRDSLFCFPHIPAANPGRNAGSILGFPQIPGEIQDPFLRFPGFRQKFGFSLLAFPPQIPAANPEKCGIFQALGCSLHPLGKLLRALSAAFQAAYSGVGANRHLLAMAQDEVKFYAGKIWEFYR</sequence>
<evidence type="ECO:0000313" key="2">
    <source>
        <dbReference type="Proteomes" id="UP000269221"/>
    </source>
</evidence>
<dbReference type="Proteomes" id="UP000269221">
    <property type="component" value="Unassembled WGS sequence"/>
</dbReference>
<dbReference type="PANTHER" id="PTHR46089">
    <property type="entry name" value="ALSIN HOMOLOG"/>
    <property type="match status" value="1"/>
</dbReference>
<accession>A0A3M0JUA5</accession>
<dbReference type="EMBL" id="QRBI01000123">
    <property type="protein sequence ID" value="RMC04623.1"/>
    <property type="molecule type" value="Genomic_DNA"/>
</dbReference>
<evidence type="ECO:0000313" key="1">
    <source>
        <dbReference type="EMBL" id="RMC04623.1"/>
    </source>
</evidence>
<gene>
    <name evidence="1" type="ORF">DUI87_17790</name>
</gene>
<keyword evidence="2" id="KW-1185">Reference proteome</keyword>
<dbReference type="InterPro" id="IPR051984">
    <property type="entry name" value="Alsin"/>
</dbReference>
<dbReference type="GO" id="GO:0031267">
    <property type="term" value="F:small GTPase binding"/>
    <property type="evidence" value="ECO:0007669"/>
    <property type="project" value="TreeGrafter"/>
</dbReference>
<protein>
    <submittedName>
        <fullName evidence="1">Uncharacterized protein</fullName>
    </submittedName>
</protein>
<organism evidence="1 2">
    <name type="scientific">Hirundo rustica rustica</name>
    <dbReference type="NCBI Taxonomy" id="333673"/>
    <lineage>
        <taxon>Eukaryota</taxon>
        <taxon>Metazoa</taxon>
        <taxon>Chordata</taxon>
        <taxon>Craniata</taxon>
        <taxon>Vertebrata</taxon>
        <taxon>Euteleostomi</taxon>
        <taxon>Archelosauria</taxon>
        <taxon>Archosauria</taxon>
        <taxon>Dinosauria</taxon>
        <taxon>Saurischia</taxon>
        <taxon>Theropoda</taxon>
        <taxon>Coelurosauria</taxon>
        <taxon>Aves</taxon>
        <taxon>Neognathae</taxon>
        <taxon>Neoaves</taxon>
        <taxon>Telluraves</taxon>
        <taxon>Australaves</taxon>
        <taxon>Passeriformes</taxon>
        <taxon>Sylvioidea</taxon>
        <taxon>Hirundinidae</taxon>
        <taxon>Hirundo</taxon>
    </lineage>
</organism>
<dbReference type="OrthoDB" id="9198623at2759"/>
<name>A0A3M0JUA5_HIRRU</name>
<dbReference type="GO" id="GO:0005085">
    <property type="term" value="F:guanyl-nucleotide exchange factor activity"/>
    <property type="evidence" value="ECO:0007669"/>
    <property type="project" value="TreeGrafter"/>
</dbReference>
<comment type="caution">
    <text evidence="1">The sequence shown here is derived from an EMBL/GenBank/DDBJ whole genome shotgun (WGS) entry which is preliminary data.</text>
</comment>
<dbReference type="AlphaFoldDB" id="A0A3M0JUA5"/>
<dbReference type="GO" id="GO:0016197">
    <property type="term" value="P:endosomal transport"/>
    <property type="evidence" value="ECO:0007669"/>
    <property type="project" value="TreeGrafter"/>
</dbReference>
<dbReference type="PANTHER" id="PTHR46089:SF1">
    <property type="entry name" value="ALS2 C-TERMINAL-LIKE PROTEIN"/>
    <property type="match status" value="1"/>
</dbReference>
<dbReference type="GO" id="GO:0031410">
    <property type="term" value="C:cytoplasmic vesicle"/>
    <property type="evidence" value="ECO:0007669"/>
    <property type="project" value="TreeGrafter"/>
</dbReference>
<reference evidence="1 2" key="1">
    <citation type="submission" date="2018-07" db="EMBL/GenBank/DDBJ databases">
        <title>A high quality draft genome assembly of the barn swallow (H. rustica rustica).</title>
        <authorList>
            <person name="Formenti G."/>
            <person name="Chiara M."/>
            <person name="Poveda L."/>
            <person name="Francoijs K.-J."/>
            <person name="Bonisoli-Alquati A."/>
            <person name="Canova L."/>
            <person name="Gianfranceschi L."/>
            <person name="Horner D.S."/>
            <person name="Saino N."/>
        </authorList>
    </citation>
    <scope>NUCLEOTIDE SEQUENCE [LARGE SCALE GENOMIC DNA]</scope>
    <source>
        <strain evidence="1">Chelidonia</strain>
        <tissue evidence="1">Blood</tissue>
    </source>
</reference>